<sequence length="125" mass="14001">MDALTQLARLLGVEGSRVEVVMGALATRVGALLAYPLVDLGRTRVTLWGLLTLVALVGLVLAAEGRVRHHVAARALRRTRMDTALQYAIGRMRTRLRRGDEWREVWQLGETRANRSGIAVHWRHT</sequence>
<accession>A0A6J4J5T3</accession>
<keyword evidence="1" id="KW-0472">Membrane</keyword>
<keyword evidence="1" id="KW-0812">Transmembrane</keyword>
<dbReference type="EMBL" id="CADCTC010000171">
    <property type="protein sequence ID" value="CAA9268721.1"/>
    <property type="molecule type" value="Genomic_DNA"/>
</dbReference>
<keyword evidence="1" id="KW-1133">Transmembrane helix</keyword>
<gene>
    <name evidence="2" type="ORF">AVDCRST_MAG77-3060</name>
</gene>
<protein>
    <submittedName>
        <fullName evidence="2">Uncharacterized protein</fullName>
    </submittedName>
</protein>
<dbReference type="AlphaFoldDB" id="A0A6J4J5T3"/>
<evidence type="ECO:0000313" key="2">
    <source>
        <dbReference type="EMBL" id="CAA9268721.1"/>
    </source>
</evidence>
<organism evidence="2">
    <name type="scientific">uncultured Chloroflexota bacterium</name>
    <dbReference type="NCBI Taxonomy" id="166587"/>
    <lineage>
        <taxon>Bacteria</taxon>
        <taxon>Bacillati</taxon>
        <taxon>Chloroflexota</taxon>
        <taxon>environmental samples</taxon>
    </lineage>
</organism>
<feature type="transmembrane region" description="Helical" evidence="1">
    <location>
        <begin position="45"/>
        <end position="63"/>
    </location>
</feature>
<proteinExistence type="predicted"/>
<name>A0A6J4J5T3_9CHLR</name>
<evidence type="ECO:0000256" key="1">
    <source>
        <dbReference type="SAM" id="Phobius"/>
    </source>
</evidence>
<reference evidence="2" key="1">
    <citation type="submission" date="2020-02" db="EMBL/GenBank/DDBJ databases">
        <authorList>
            <person name="Meier V. D."/>
        </authorList>
    </citation>
    <scope>NUCLEOTIDE SEQUENCE</scope>
    <source>
        <strain evidence="2">AVDCRST_MAG77</strain>
    </source>
</reference>